<accession>A0A3B5AA94</accession>
<dbReference type="AlphaFoldDB" id="A0A3B5AA94"/>
<reference evidence="1" key="1">
    <citation type="submission" date="2023-09" db="UniProtKB">
        <authorList>
            <consortium name="Ensembl"/>
        </authorList>
    </citation>
    <scope>IDENTIFICATION</scope>
</reference>
<evidence type="ECO:0000313" key="1">
    <source>
        <dbReference type="Ensembl" id="ENSSPAP00000017301.1"/>
    </source>
</evidence>
<organism evidence="1">
    <name type="scientific">Stegastes partitus</name>
    <name type="common">bicolor damselfish</name>
    <dbReference type="NCBI Taxonomy" id="144197"/>
    <lineage>
        <taxon>Eukaryota</taxon>
        <taxon>Metazoa</taxon>
        <taxon>Chordata</taxon>
        <taxon>Craniata</taxon>
        <taxon>Vertebrata</taxon>
        <taxon>Euteleostomi</taxon>
        <taxon>Actinopterygii</taxon>
        <taxon>Neopterygii</taxon>
        <taxon>Teleostei</taxon>
        <taxon>Neoteleostei</taxon>
        <taxon>Acanthomorphata</taxon>
        <taxon>Ovalentaria</taxon>
        <taxon>Pomacentridae</taxon>
        <taxon>Stegastes</taxon>
    </lineage>
</organism>
<sequence length="157" mass="17628">REDSLFDNRSITGFYCEGASVPAPFILETSLCRCGHPVDRAGLFSFMTFHWLTPLVVHARRKGQLLLDDIWPVSQRESCHDNSLRLWSLWDEEFRSKGSDASLCSVVWSFCRTRLLLSILCLTVTQLAGFSGPVSHDQSHQLDQYAVAGPVSHTSAQ</sequence>
<proteinExistence type="predicted"/>
<protein>
    <submittedName>
        <fullName evidence="1">Uncharacterized protein</fullName>
    </submittedName>
</protein>
<dbReference type="STRING" id="144197.ENSSPAP00000017301"/>
<dbReference type="GeneTree" id="ENSGT00940000155470"/>
<dbReference type="Ensembl" id="ENSSPAT00000017568.1">
    <property type="protein sequence ID" value="ENSSPAP00000017301.1"/>
    <property type="gene ID" value="ENSSPAG00000013044.1"/>
</dbReference>
<name>A0A3B5AA94_9TELE</name>